<dbReference type="AlphaFoldDB" id="K0SAC8"/>
<organism evidence="1 2">
    <name type="scientific">Thalassiosira oceanica</name>
    <name type="common">Marine diatom</name>
    <dbReference type="NCBI Taxonomy" id="159749"/>
    <lineage>
        <taxon>Eukaryota</taxon>
        <taxon>Sar</taxon>
        <taxon>Stramenopiles</taxon>
        <taxon>Ochrophyta</taxon>
        <taxon>Bacillariophyta</taxon>
        <taxon>Coscinodiscophyceae</taxon>
        <taxon>Thalassiosirophycidae</taxon>
        <taxon>Thalassiosirales</taxon>
        <taxon>Thalassiosiraceae</taxon>
        <taxon>Thalassiosira</taxon>
    </lineage>
</organism>
<dbReference type="Proteomes" id="UP000266841">
    <property type="component" value="Unassembled WGS sequence"/>
</dbReference>
<dbReference type="OrthoDB" id="41431at2759"/>
<evidence type="ECO:0000313" key="2">
    <source>
        <dbReference type="Proteomes" id="UP000266841"/>
    </source>
</evidence>
<evidence type="ECO:0000313" key="1">
    <source>
        <dbReference type="EMBL" id="EJK63093.1"/>
    </source>
</evidence>
<comment type="caution">
    <text evidence="1">The sequence shown here is derived from an EMBL/GenBank/DDBJ whole genome shotgun (WGS) entry which is preliminary data.</text>
</comment>
<evidence type="ECO:0008006" key="3">
    <source>
        <dbReference type="Google" id="ProtNLM"/>
    </source>
</evidence>
<name>K0SAC8_THAOC</name>
<reference evidence="1 2" key="1">
    <citation type="journal article" date="2012" name="Genome Biol.">
        <title>Genome and low-iron response of an oceanic diatom adapted to chronic iron limitation.</title>
        <authorList>
            <person name="Lommer M."/>
            <person name="Specht M."/>
            <person name="Roy A.S."/>
            <person name="Kraemer L."/>
            <person name="Andreson R."/>
            <person name="Gutowska M.A."/>
            <person name="Wolf J."/>
            <person name="Bergner S.V."/>
            <person name="Schilhabel M.B."/>
            <person name="Klostermeier U.C."/>
            <person name="Beiko R.G."/>
            <person name="Rosenstiel P."/>
            <person name="Hippler M."/>
            <person name="Laroche J."/>
        </authorList>
    </citation>
    <scope>NUCLEOTIDE SEQUENCE [LARGE SCALE GENOMIC DNA]</scope>
    <source>
        <strain evidence="1 2">CCMP1005</strain>
    </source>
</reference>
<sequence length="183" mass="19870">MAQAKQLLDYVASQEEAVLTFSASEMKLAVHSDAGYLNEPNARSRAGGHFFLSNDADVPPNNGAILNISHVIKHVMSSATEAELAGLYIMAQEAVYIRIILEEMGHKQSPTPVQTDNAIAEQVIDKKVQPKRKKRWTCDSIGYAIANANDNSDSTGDQASSTTQTIGQNITLQNTTTMCDETI</sequence>
<proteinExistence type="predicted"/>
<keyword evidence="2" id="KW-1185">Reference proteome</keyword>
<accession>K0SAC8</accession>
<gene>
    <name evidence="1" type="ORF">THAOC_16272</name>
</gene>
<dbReference type="EMBL" id="AGNL01018439">
    <property type="protein sequence ID" value="EJK63093.1"/>
    <property type="molecule type" value="Genomic_DNA"/>
</dbReference>
<protein>
    <recommendedName>
        <fullName evidence="3">Reverse transcriptase Ty1/copia-type domain-containing protein</fullName>
    </recommendedName>
</protein>